<dbReference type="SFLD" id="SFLDG01129">
    <property type="entry name" value="C1.5:_HAD__Beta-PGM__Phosphata"/>
    <property type="match status" value="1"/>
</dbReference>
<dbReference type="STRING" id="1126833.VN24_12085"/>
<dbReference type="SFLD" id="SFLDS00003">
    <property type="entry name" value="Haloacid_Dehalogenase"/>
    <property type="match status" value="1"/>
</dbReference>
<keyword evidence="2" id="KW-0479">Metal-binding</keyword>
<dbReference type="InterPro" id="IPR051400">
    <property type="entry name" value="HAD-like_hydrolase"/>
</dbReference>
<dbReference type="RefSeq" id="WP_045670616.1">
    <property type="nucleotide sequence ID" value="NZ_CP011058.1"/>
</dbReference>
<dbReference type="GO" id="GO:0046872">
    <property type="term" value="F:metal ion binding"/>
    <property type="evidence" value="ECO:0007669"/>
    <property type="project" value="UniProtKB-KW"/>
</dbReference>
<dbReference type="HOGENOM" id="CLU_045011_8_1_9"/>
<dbReference type="GO" id="GO:0016791">
    <property type="term" value="F:phosphatase activity"/>
    <property type="evidence" value="ECO:0007669"/>
    <property type="project" value="TreeGrafter"/>
</dbReference>
<dbReference type="PATRIC" id="fig|1126833.4.peg.2647"/>
<keyword evidence="6" id="KW-1185">Reference proteome</keyword>
<dbReference type="PANTHER" id="PTHR46470">
    <property type="entry name" value="N-ACYLNEURAMINATE-9-PHOSPHATASE"/>
    <property type="match status" value="1"/>
</dbReference>
<dbReference type="PRINTS" id="PR00413">
    <property type="entry name" value="HADHALOGNASE"/>
</dbReference>
<dbReference type="OrthoDB" id="25198at2"/>
<sequence length="245" mass="27701">MTIDSSSGKTAVFFDMDDTLYDQLDPFRLAVQSYLKSTGGEHDFSDFADLFKRVRAHSDALWDVYTAGAMTLDEMRIQRVSRAFEELGIPIGAEEASLIQYNYETEQGRIRLDEGAPEYFRLLQQRGYVTGLITNGPVKHQTFKIRALGVDAIFPENRIFISDAVGYTKPDPRIFQYVNEVTGTKPEQSYYVGDSWRNDVAGAAAAGWKMIWLNRRQAAPSPEFKPYRIIGSLSELFDFFPGSGD</sequence>
<protein>
    <recommendedName>
        <fullName evidence="7">HAD family hydrolase</fullName>
    </recommendedName>
</protein>
<proteinExistence type="predicted"/>
<evidence type="ECO:0000256" key="4">
    <source>
        <dbReference type="ARBA" id="ARBA00022842"/>
    </source>
</evidence>
<dbReference type="AlphaFoldDB" id="A0A0D5NJU0"/>
<evidence type="ECO:0000313" key="5">
    <source>
        <dbReference type="EMBL" id="AJY75183.1"/>
    </source>
</evidence>
<dbReference type="GO" id="GO:0044281">
    <property type="term" value="P:small molecule metabolic process"/>
    <property type="evidence" value="ECO:0007669"/>
    <property type="project" value="UniProtKB-ARBA"/>
</dbReference>
<dbReference type="KEGG" id="pbj:VN24_12085"/>
<evidence type="ECO:0008006" key="7">
    <source>
        <dbReference type="Google" id="ProtNLM"/>
    </source>
</evidence>
<dbReference type="InterPro" id="IPR036412">
    <property type="entry name" value="HAD-like_sf"/>
</dbReference>
<dbReference type="Gene3D" id="1.20.120.710">
    <property type="entry name" value="Haloacid dehalogenase hydrolase-like domain"/>
    <property type="match status" value="1"/>
</dbReference>
<dbReference type="NCBIfam" id="TIGR01549">
    <property type="entry name" value="HAD-SF-IA-v1"/>
    <property type="match status" value="1"/>
</dbReference>
<dbReference type="Pfam" id="PF00702">
    <property type="entry name" value="Hydrolase"/>
    <property type="match status" value="1"/>
</dbReference>
<accession>A0A0D5NJU0</accession>
<dbReference type="InterPro" id="IPR006439">
    <property type="entry name" value="HAD-SF_hydro_IA"/>
</dbReference>
<reference evidence="6" key="2">
    <citation type="submission" date="2015-03" db="EMBL/GenBank/DDBJ databases">
        <title>Genome sequence of Paenibacillus beijingensis strain DSM 24997T.</title>
        <authorList>
            <person name="Kwak Y."/>
            <person name="Shin J.-H."/>
        </authorList>
    </citation>
    <scope>NUCLEOTIDE SEQUENCE [LARGE SCALE GENOMIC DNA]</scope>
    <source>
        <strain evidence="6">DSM 24997</strain>
    </source>
</reference>
<evidence type="ECO:0000256" key="3">
    <source>
        <dbReference type="ARBA" id="ARBA00022801"/>
    </source>
</evidence>
<dbReference type="EMBL" id="CP011058">
    <property type="protein sequence ID" value="AJY75183.1"/>
    <property type="molecule type" value="Genomic_DNA"/>
</dbReference>
<dbReference type="Gene3D" id="3.40.50.1000">
    <property type="entry name" value="HAD superfamily/HAD-like"/>
    <property type="match status" value="1"/>
</dbReference>
<gene>
    <name evidence="5" type="ORF">VN24_12085</name>
</gene>
<keyword evidence="4" id="KW-0460">Magnesium</keyword>
<comment type="cofactor">
    <cofactor evidence="1">
        <name>Mg(2+)</name>
        <dbReference type="ChEBI" id="CHEBI:18420"/>
    </cofactor>
</comment>
<evidence type="ECO:0000256" key="2">
    <source>
        <dbReference type="ARBA" id="ARBA00022723"/>
    </source>
</evidence>
<dbReference type="PANTHER" id="PTHR46470:SF2">
    <property type="entry name" value="GLYCERALDEHYDE 3-PHOSPHATE PHOSPHATASE"/>
    <property type="match status" value="1"/>
</dbReference>
<evidence type="ECO:0000256" key="1">
    <source>
        <dbReference type="ARBA" id="ARBA00001946"/>
    </source>
</evidence>
<reference evidence="5 6" key="1">
    <citation type="journal article" date="2015" name="J. Biotechnol.">
        <title>Complete genome sequence of Paenibacillus beijingensis 7188(T) (=DSM 24997(T)), a novel rhizobacterium from jujube garden soil.</title>
        <authorList>
            <person name="Kwak Y."/>
            <person name="Shin J.H."/>
        </authorList>
    </citation>
    <scope>NUCLEOTIDE SEQUENCE [LARGE SCALE GENOMIC DNA]</scope>
    <source>
        <strain evidence="5 6">DSM 24997</strain>
    </source>
</reference>
<dbReference type="InterPro" id="IPR023214">
    <property type="entry name" value="HAD_sf"/>
</dbReference>
<evidence type="ECO:0000313" key="6">
    <source>
        <dbReference type="Proteomes" id="UP000032633"/>
    </source>
</evidence>
<organism evidence="5 6">
    <name type="scientific">Paenibacillus beijingensis</name>
    <dbReference type="NCBI Taxonomy" id="1126833"/>
    <lineage>
        <taxon>Bacteria</taxon>
        <taxon>Bacillati</taxon>
        <taxon>Bacillota</taxon>
        <taxon>Bacilli</taxon>
        <taxon>Bacillales</taxon>
        <taxon>Paenibacillaceae</taxon>
        <taxon>Paenibacillus</taxon>
    </lineage>
</organism>
<dbReference type="Proteomes" id="UP000032633">
    <property type="component" value="Chromosome"/>
</dbReference>
<name>A0A0D5NJU0_9BACL</name>
<keyword evidence="3" id="KW-0378">Hydrolase</keyword>
<dbReference type="SUPFAM" id="SSF56784">
    <property type="entry name" value="HAD-like"/>
    <property type="match status" value="1"/>
</dbReference>